<reference evidence="1" key="1">
    <citation type="submission" date="2020-03" db="EMBL/GenBank/DDBJ databases">
        <title>Solimonas marina sp. nov., isolated from deep seawater of the Pacific Ocean.</title>
        <authorList>
            <person name="Liu X."/>
            <person name="Lai Q."/>
            <person name="Sun F."/>
            <person name="Gai Y."/>
            <person name="Li G."/>
            <person name="Shao Z."/>
        </authorList>
    </citation>
    <scope>NUCLEOTIDE SEQUENCE</scope>
    <source>
        <strain evidence="1">C16B3</strain>
    </source>
</reference>
<accession>A0A969WDH7</accession>
<dbReference type="RefSeq" id="WP_168149893.1">
    <property type="nucleotide sequence ID" value="NZ_JAAVXB010000017.1"/>
</dbReference>
<proteinExistence type="predicted"/>
<sequence length="429" mass="47620">MSHQDETHQSGAPTNTLVSITNCVHASASDTSSDTPTNCVYTSASQSFDDETAAKREARQRRYELQRTAATLLRDVPHPRGREWRTVRCLLHFSGEAVAVRYSPSIARASFAGACVCGSVWVCPVCSARICELRRIEIAAAHTVHAAAGGSALFVTLTTPHDISDELSALLGNRRKGGLRGLAGAMKRFRNDRQVKKLVESLGRVGFIRATEITRGANGWHPHFHELWLTDCPQDDRIRVHATEVLLNVWKRVSVMSGLDEPNARGVDLRWSWDASEYLSKIGHEQTWGSARELASAATKRGRKTSRNAWQLLRAAGDGDRDAAEAFSEFAQATLGQRQLVWARGLKAALAIEDRTDEELARHVDEDSFVMSVIPANRWRALLRLPYEWRAQVLDVAENGGPHAVSDFLDLLEVNPSQAREFVRILLEV</sequence>
<keyword evidence="2" id="KW-1185">Reference proteome</keyword>
<gene>
    <name evidence="1" type="ORF">G7Y82_19915</name>
</gene>
<evidence type="ECO:0000313" key="2">
    <source>
        <dbReference type="Proteomes" id="UP000653472"/>
    </source>
</evidence>
<dbReference type="Proteomes" id="UP000653472">
    <property type="component" value="Unassembled WGS sequence"/>
</dbReference>
<dbReference type="AlphaFoldDB" id="A0A969WDH7"/>
<dbReference type="EMBL" id="JAAVXB010000017">
    <property type="protein sequence ID" value="NKF24583.1"/>
    <property type="molecule type" value="Genomic_DNA"/>
</dbReference>
<organism evidence="1 2">
    <name type="scientific">Solimonas marina</name>
    <dbReference type="NCBI Taxonomy" id="2714601"/>
    <lineage>
        <taxon>Bacteria</taxon>
        <taxon>Pseudomonadati</taxon>
        <taxon>Pseudomonadota</taxon>
        <taxon>Gammaproteobacteria</taxon>
        <taxon>Nevskiales</taxon>
        <taxon>Nevskiaceae</taxon>
        <taxon>Solimonas</taxon>
    </lineage>
</organism>
<comment type="caution">
    <text evidence="1">The sequence shown here is derived from an EMBL/GenBank/DDBJ whole genome shotgun (WGS) entry which is preliminary data.</text>
</comment>
<name>A0A969WDH7_9GAMM</name>
<evidence type="ECO:0000313" key="1">
    <source>
        <dbReference type="EMBL" id="NKF24583.1"/>
    </source>
</evidence>
<protein>
    <submittedName>
        <fullName evidence="1">Protein rep</fullName>
    </submittedName>
</protein>